<name>A0A1G8EM32_9FIRM</name>
<dbReference type="RefSeq" id="WP_092334447.1">
    <property type="nucleotide sequence ID" value="NZ_FNCP01000017.1"/>
</dbReference>
<dbReference type="GO" id="GO:0007165">
    <property type="term" value="P:signal transduction"/>
    <property type="evidence" value="ECO:0007669"/>
    <property type="project" value="UniProtKB-KW"/>
</dbReference>
<dbReference type="STRING" id="1121419.SAMN05443529_11767"/>
<dbReference type="SMART" id="SM00304">
    <property type="entry name" value="HAMP"/>
    <property type="match status" value="1"/>
</dbReference>
<keyword evidence="4" id="KW-0812">Transmembrane</keyword>
<dbReference type="Gene3D" id="1.10.287.950">
    <property type="entry name" value="Methyl-accepting chemotaxis protein"/>
    <property type="match status" value="1"/>
</dbReference>
<feature type="transmembrane region" description="Helical" evidence="4">
    <location>
        <begin position="194"/>
        <end position="217"/>
    </location>
</feature>
<reference evidence="8" key="1">
    <citation type="submission" date="2016-10" db="EMBL/GenBank/DDBJ databases">
        <authorList>
            <person name="Varghese N."/>
            <person name="Submissions S."/>
        </authorList>
    </citation>
    <scope>NUCLEOTIDE SEQUENCE [LARGE SCALE GENOMIC DNA]</scope>
    <source>
        <strain evidence="8">DSM 8344</strain>
    </source>
</reference>
<keyword evidence="1 3" id="KW-0807">Transducer</keyword>
<evidence type="ECO:0000256" key="4">
    <source>
        <dbReference type="SAM" id="Phobius"/>
    </source>
</evidence>
<feature type="transmembrane region" description="Helical" evidence="4">
    <location>
        <begin position="13"/>
        <end position="35"/>
    </location>
</feature>
<dbReference type="PANTHER" id="PTHR32089:SF112">
    <property type="entry name" value="LYSOZYME-LIKE PROTEIN-RELATED"/>
    <property type="match status" value="1"/>
</dbReference>
<gene>
    <name evidence="7" type="ORF">SAMN05443529_11767</name>
</gene>
<dbReference type="PROSITE" id="PS50885">
    <property type="entry name" value="HAMP"/>
    <property type="match status" value="1"/>
</dbReference>
<evidence type="ECO:0000256" key="1">
    <source>
        <dbReference type="ARBA" id="ARBA00023224"/>
    </source>
</evidence>
<dbReference type="SUPFAM" id="SSF58104">
    <property type="entry name" value="Methyl-accepting chemotaxis protein (MCP) signaling domain"/>
    <property type="match status" value="1"/>
</dbReference>
<evidence type="ECO:0000259" key="6">
    <source>
        <dbReference type="PROSITE" id="PS50885"/>
    </source>
</evidence>
<dbReference type="SMART" id="SM00283">
    <property type="entry name" value="MA"/>
    <property type="match status" value="1"/>
</dbReference>
<dbReference type="Pfam" id="PF12729">
    <property type="entry name" value="4HB_MCP_1"/>
    <property type="match status" value="1"/>
</dbReference>
<dbReference type="GO" id="GO:0016020">
    <property type="term" value="C:membrane"/>
    <property type="evidence" value="ECO:0007669"/>
    <property type="project" value="InterPro"/>
</dbReference>
<evidence type="ECO:0000259" key="5">
    <source>
        <dbReference type="PROSITE" id="PS50111"/>
    </source>
</evidence>
<sequence>MNWILNRKTAFKIGIIISIMVVSLGGVGYIGYFYFQKASTSLNSLYDNELIPIRDINQARSDSNALKSAVLAITSYTLDKATYQQQLDQITVRENSIEKFLISYTPLASTSYELERLSKANEQFKILKQVIETTLDYEQKGKRNEAMEYYYKMGFSAQEDFQTLLREIGNYNIEEAKSEVTNDNRMINSAQSMLILLPALATLLAVLIGILITRMIVQPLKRISESVEKVAQGNLNVELNISTEDEVGILARSFDIMTANLRGLVTQISDSAEQLTAASQEIVATMDQNTQVSNQISRAISEVANGSEQQVKALSDTSGTIEELSASIEEVASSGNIVANTANKTVQIAQAGNQTIAHAVEQMSIVGSSTELVQNAIQKLESGFDNITEFIDIIANISSQTNLLALNAAIEAARAGENGRGFAVVAEEVRKLAELSRDSAVNIVSTVKENKENIKDASLAMESAVRSVADGVEVVNTAGKAFGNIVGLINEVSDQVNQIAAVVQQMASGSQYIVSSVLSIDELNKETSNQTLSVSAAIQEQTAAMDQITDNSKSLANLAEELRYAVEKFRI</sequence>
<dbReference type="InterPro" id="IPR003660">
    <property type="entry name" value="HAMP_dom"/>
</dbReference>
<protein>
    <submittedName>
        <fullName evidence="7">Methyl-accepting chemotaxis protein</fullName>
    </submittedName>
</protein>
<dbReference type="Pfam" id="PF00015">
    <property type="entry name" value="MCPsignal"/>
    <property type="match status" value="1"/>
</dbReference>
<evidence type="ECO:0000313" key="7">
    <source>
        <dbReference type="EMBL" id="SDH70951.1"/>
    </source>
</evidence>
<evidence type="ECO:0000313" key="8">
    <source>
        <dbReference type="Proteomes" id="UP000198656"/>
    </source>
</evidence>
<dbReference type="PROSITE" id="PS50111">
    <property type="entry name" value="CHEMOTAXIS_TRANSDUC_2"/>
    <property type="match status" value="1"/>
</dbReference>
<dbReference type="OrthoDB" id="1790929at2"/>
<feature type="domain" description="Methyl-accepting transducer" evidence="5">
    <location>
        <begin position="285"/>
        <end position="521"/>
    </location>
</feature>
<keyword evidence="4" id="KW-0472">Membrane</keyword>
<dbReference type="InterPro" id="IPR024478">
    <property type="entry name" value="HlyB_4HB_MCP"/>
</dbReference>
<dbReference type="Proteomes" id="UP000198656">
    <property type="component" value="Unassembled WGS sequence"/>
</dbReference>
<dbReference type="Pfam" id="PF00672">
    <property type="entry name" value="HAMP"/>
    <property type="match status" value="1"/>
</dbReference>
<dbReference type="EMBL" id="FNCP01000017">
    <property type="protein sequence ID" value="SDH70951.1"/>
    <property type="molecule type" value="Genomic_DNA"/>
</dbReference>
<dbReference type="CDD" id="cd11386">
    <property type="entry name" value="MCP_signal"/>
    <property type="match status" value="1"/>
</dbReference>
<accession>A0A1G8EM32</accession>
<dbReference type="InterPro" id="IPR004089">
    <property type="entry name" value="MCPsignal_dom"/>
</dbReference>
<dbReference type="AlphaFoldDB" id="A0A1G8EM32"/>
<dbReference type="PANTHER" id="PTHR32089">
    <property type="entry name" value="METHYL-ACCEPTING CHEMOTAXIS PROTEIN MCPB"/>
    <property type="match status" value="1"/>
</dbReference>
<feature type="domain" description="HAMP" evidence="6">
    <location>
        <begin position="214"/>
        <end position="266"/>
    </location>
</feature>
<organism evidence="7 8">
    <name type="scientific">Desulfosporosinus hippei DSM 8344</name>
    <dbReference type="NCBI Taxonomy" id="1121419"/>
    <lineage>
        <taxon>Bacteria</taxon>
        <taxon>Bacillati</taxon>
        <taxon>Bacillota</taxon>
        <taxon>Clostridia</taxon>
        <taxon>Eubacteriales</taxon>
        <taxon>Desulfitobacteriaceae</taxon>
        <taxon>Desulfosporosinus</taxon>
    </lineage>
</organism>
<evidence type="ECO:0000256" key="3">
    <source>
        <dbReference type="PROSITE-ProRule" id="PRU00284"/>
    </source>
</evidence>
<comment type="similarity">
    <text evidence="2">Belongs to the methyl-accepting chemotaxis (MCP) protein family.</text>
</comment>
<dbReference type="CDD" id="cd06225">
    <property type="entry name" value="HAMP"/>
    <property type="match status" value="1"/>
</dbReference>
<evidence type="ECO:0000256" key="2">
    <source>
        <dbReference type="ARBA" id="ARBA00029447"/>
    </source>
</evidence>
<keyword evidence="8" id="KW-1185">Reference proteome</keyword>
<dbReference type="Gene3D" id="6.10.340.10">
    <property type="match status" value="1"/>
</dbReference>
<proteinExistence type="inferred from homology"/>
<keyword evidence="4" id="KW-1133">Transmembrane helix</keyword>